<keyword evidence="1" id="KW-1133">Transmembrane helix</keyword>
<accession>A0A195CI77</accession>
<evidence type="ECO:0000313" key="2">
    <source>
        <dbReference type="EMBL" id="KYN00445.1"/>
    </source>
</evidence>
<evidence type="ECO:0000256" key="1">
    <source>
        <dbReference type="SAM" id="Phobius"/>
    </source>
</evidence>
<evidence type="ECO:0000313" key="3">
    <source>
        <dbReference type="Proteomes" id="UP000078542"/>
    </source>
</evidence>
<protein>
    <submittedName>
        <fullName evidence="2">Uncharacterized protein</fullName>
    </submittedName>
</protein>
<sequence length="122" mass="13709">VKARNMLNELLYGYSSPLAVLFAVLPFLKSGNIPRWVIQVIIGSVEAFPKDRISFEIIKSIPHKLFMYRSGGGVVGIDSLSHERDPLFLSWTFESAASDLFLYLPFSFPSLFRSSSYSLVSL</sequence>
<name>A0A195CI77_9HYME</name>
<dbReference type="EMBL" id="KQ977720">
    <property type="protein sequence ID" value="KYN00445.1"/>
    <property type="molecule type" value="Genomic_DNA"/>
</dbReference>
<keyword evidence="3" id="KW-1185">Reference proteome</keyword>
<organism evidence="2 3">
    <name type="scientific">Cyphomyrmex costatus</name>
    <dbReference type="NCBI Taxonomy" id="456900"/>
    <lineage>
        <taxon>Eukaryota</taxon>
        <taxon>Metazoa</taxon>
        <taxon>Ecdysozoa</taxon>
        <taxon>Arthropoda</taxon>
        <taxon>Hexapoda</taxon>
        <taxon>Insecta</taxon>
        <taxon>Pterygota</taxon>
        <taxon>Neoptera</taxon>
        <taxon>Endopterygota</taxon>
        <taxon>Hymenoptera</taxon>
        <taxon>Apocrita</taxon>
        <taxon>Aculeata</taxon>
        <taxon>Formicoidea</taxon>
        <taxon>Formicidae</taxon>
        <taxon>Myrmicinae</taxon>
        <taxon>Cyphomyrmex</taxon>
    </lineage>
</organism>
<gene>
    <name evidence="2" type="ORF">ALC62_08749</name>
</gene>
<reference evidence="2 3" key="1">
    <citation type="submission" date="2016-03" db="EMBL/GenBank/DDBJ databases">
        <title>Cyphomyrmex costatus WGS genome.</title>
        <authorList>
            <person name="Nygaard S."/>
            <person name="Hu H."/>
            <person name="Boomsma J."/>
            <person name="Zhang G."/>
        </authorList>
    </citation>
    <scope>NUCLEOTIDE SEQUENCE [LARGE SCALE GENOMIC DNA]</scope>
    <source>
        <strain evidence="2">MS0001</strain>
        <tissue evidence="2">Whole body</tissue>
    </source>
</reference>
<feature type="non-terminal residue" evidence="2">
    <location>
        <position position="1"/>
    </location>
</feature>
<feature type="transmembrane region" description="Helical" evidence="1">
    <location>
        <begin position="12"/>
        <end position="28"/>
    </location>
</feature>
<keyword evidence="1" id="KW-0472">Membrane</keyword>
<keyword evidence="1" id="KW-0812">Transmembrane</keyword>
<dbReference type="AlphaFoldDB" id="A0A195CI77"/>
<dbReference type="Proteomes" id="UP000078542">
    <property type="component" value="Unassembled WGS sequence"/>
</dbReference>
<proteinExistence type="predicted"/>